<keyword evidence="1" id="KW-0863">Zinc-finger</keyword>
<dbReference type="STRING" id="27342.A0A0H2SF98"/>
<feature type="region of interest" description="Disordered" evidence="3">
    <location>
        <begin position="586"/>
        <end position="612"/>
    </location>
</feature>
<feature type="compositionally biased region" description="Polar residues" evidence="3">
    <location>
        <begin position="214"/>
        <end position="228"/>
    </location>
</feature>
<feature type="region of interest" description="Disordered" evidence="3">
    <location>
        <begin position="511"/>
        <end position="545"/>
    </location>
</feature>
<dbReference type="PROSITE" id="PS50103">
    <property type="entry name" value="ZF_C3H1"/>
    <property type="match status" value="1"/>
</dbReference>
<feature type="compositionally biased region" description="Basic and acidic residues" evidence="3">
    <location>
        <begin position="352"/>
        <end position="366"/>
    </location>
</feature>
<organism evidence="5 6">
    <name type="scientific">Schizopora paradoxa</name>
    <dbReference type="NCBI Taxonomy" id="27342"/>
    <lineage>
        <taxon>Eukaryota</taxon>
        <taxon>Fungi</taxon>
        <taxon>Dikarya</taxon>
        <taxon>Basidiomycota</taxon>
        <taxon>Agaricomycotina</taxon>
        <taxon>Agaricomycetes</taxon>
        <taxon>Hymenochaetales</taxon>
        <taxon>Schizoporaceae</taxon>
        <taxon>Schizopora</taxon>
    </lineage>
</organism>
<dbReference type="AlphaFoldDB" id="A0A0H2SF98"/>
<feature type="compositionally biased region" description="Low complexity" evidence="3">
    <location>
        <begin position="46"/>
        <end position="61"/>
    </location>
</feature>
<feature type="zinc finger region" description="C3H1-type" evidence="1">
    <location>
        <begin position="1"/>
        <end position="34"/>
    </location>
</feature>
<feature type="compositionally biased region" description="Low complexity" evidence="3">
    <location>
        <begin position="511"/>
        <end position="523"/>
    </location>
</feature>
<keyword evidence="2" id="KW-0175">Coiled coil</keyword>
<keyword evidence="6" id="KW-1185">Reference proteome</keyword>
<proteinExistence type="predicted"/>
<sequence>MTRHVRCKFYDDNGTPIGRGCFNPLHCEYVHPSESQWDRAERRAIAGRGPRPGNAPKGPRALTNFGRSDTDPWSTGDSSGDRSFQKSSANAWNSSSSSSKPSGSEAWAKPATPQWNTTTTDSNWATGPSPWAVENEQSTSSLWGNTSSAWGSNNATEGSTWGSGQSSSSKDQPGGDTQDTAAQTSDHQPTGKDSIQSGQPSTDVDMKDAEPSASGWNISASGWNSSATMPPPPPPTTVPPTPPVSSGFEEPLRINPPGRKSSQSEPGGWNVLTGKPPPAASTSNPLKRKYDEPPTPTSPSVSIGTSNSNFPRPRSEAAINAMKQRLKAEDEASAESRSSSVGLSRDSSSEGGEAKKRKETKPVSKMKRGDIIKVWHNHIKCFQRALNARRKQEEAETNLAQCEAMVQSDRFKFVGSSAQDALDGHHSSYLLEAKHHKKRYEDVLTELVKNDEQFDIHPQTLFRTGEDTERKKDMAEIKRYLESARNWMETTQGEIEAMREARERAERDIAAAATPSTIPSTDPGPSEQKNDSVVEKPPGHRKTSAKVLKRLDELEEHLAHIDTDFDSLMSSIEEKVKDQVEGTLEDFELPGHSSDDEMDDDSDVGKGMSDAPELDGLVQETRVLREEIQGLKDYADATKQSAIASDGGVHECRAVAEQLRAKETRVRDYDRFKMRDTGVLLQISDDVAEARATKEELSRVLDEARKGKADLEAAYKISVQQYTEATLERSMPPLVETLLVPLLASIKQSVLPEVEEIGQAVKKEVEKSIEALNAKVIETVWEKVEKPLEAAMRMANNLNLKGPRSRTTSLNQANRQLPSVPFLVPSGSQPSNSNVVQ</sequence>
<protein>
    <recommendedName>
        <fullName evidence="4">C3H1-type domain-containing protein</fullName>
    </recommendedName>
</protein>
<feature type="compositionally biased region" description="Polar residues" evidence="3">
    <location>
        <begin position="826"/>
        <end position="837"/>
    </location>
</feature>
<feature type="compositionally biased region" description="Low complexity" evidence="3">
    <location>
        <begin position="86"/>
        <end position="108"/>
    </location>
</feature>
<feature type="region of interest" description="Disordered" evidence="3">
    <location>
        <begin position="800"/>
        <end position="837"/>
    </location>
</feature>
<evidence type="ECO:0000313" key="6">
    <source>
        <dbReference type="Proteomes" id="UP000053477"/>
    </source>
</evidence>
<dbReference type="EMBL" id="KQ085882">
    <property type="protein sequence ID" value="KLO20438.1"/>
    <property type="molecule type" value="Genomic_DNA"/>
</dbReference>
<accession>A0A0H2SF98</accession>
<evidence type="ECO:0000256" key="1">
    <source>
        <dbReference type="PROSITE-ProRule" id="PRU00723"/>
    </source>
</evidence>
<dbReference type="Proteomes" id="UP000053477">
    <property type="component" value="Unassembled WGS sequence"/>
</dbReference>
<reference evidence="5 6" key="1">
    <citation type="submission" date="2015-04" db="EMBL/GenBank/DDBJ databases">
        <title>Complete genome sequence of Schizopora paradoxa KUC8140, a cosmopolitan wood degrader in East Asia.</title>
        <authorList>
            <consortium name="DOE Joint Genome Institute"/>
            <person name="Min B."/>
            <person name="Park H."/>
            <person name="Jang Y."/>
            <person name="Kim J.-J."/>
            <person name="Kim K.H."/>
            <person name="Pangilinan J."/>
            <person name="Lipzen A."/>
            <person name="Riley R."/>
            <person name="Grigoriev I.V."/>
            <person name="Spatafora J.W."/>
            <person name="Choi I.-G."/>
        </authorList>
    </citation>
    <scope>NUCLEOTIDE SEQUENCE [LARGE SCALE GENOMIC DNA]</scope>
    <source>
        <strain evidence="5 6">KUC8140</strain>
    </source>
</reference>
<feature type="compositionally biased region" description="Low complexity" evidence="3">
    <location>
        <begin position="158"/>
        <end position="175"/>
    </location>
</feature>
<feature type="compositionally biased region" description="Polar residues" evidence="3">
    <location>
        <begin position="177"/>
        <end position="202"/>
    </location>
</feature>
<evidence type="ECO:0000313" key="5">
    <source>
        <dbReference type="EMBL" id="KLO20438.1"/>
    </source>
</evidence>
<feature type="compositionally biased region" description="Low complexity" evidence="3">
    <location>
        <begin position="335"/>
        <end position="351"/>
    </location>
</feature>
<dbReference type="GO" id="GO:0008270">
    <property type="term" value="F:zinc ion binding"/>
    <property type="evidence" value="ECO:0007669"/>
    <property type="project" value="UniProtKB-KW"/>
</dbReference>
<dbReference type="OrthoDB" id="6017at2759"/>
<dbReference type="InterPro" id="IPR000571">
    <property type="entry name" value="Znf_CCCH"/>
</dbReference>
<feature type="compositionally biased region" description="Basic and acidic residues" evidence="3">
    <location>
        <begin position="528"/>
        <end position="538"/>
    </location>
</feature>
<feature type="region of interest" description="Disordered" evidence="3">
    <location>
        <begin position="46"/>
        <end position="366"/>
    </location>
</feature>
<gene>
    <name evidence="5" type="ORF">SCHPADRAFT_6311</name>
</gene>
<name>A0A0H2SF98_9AGAM</name>
<keyword evidence="1" id="KW-0479">Metal-binding</keyword>
<feature type="compositionally biased region" description="Polar residues" evidence="3">
    <location>
        <begin position="65"/>
        <end position="78"/>
    </location>
</feature>
<evidence type="ECO:0000256" key="2">
    <source>
        <dbReference type="SAM" id="Coils"/>
    </source>
</evidence>
<dbReference type="InParanoid" id="A0A0H2SF98"/>
<feature type="compositionally biased region" description="Polar residues" evidence="3">
    <location>
        <begin position="805"/>
        <end position="817"/>
    </location>
</feature>
<feature type="compositionally biased region" description="Polar residues" evidence="3">
    <location>
        <begin position="298"/>
        <end position="310"/>
    </location>
</feature>
<feature type="coiled-coil region" evidence="2">
    <location>
        <begin position="687"/>
        <end position="714"/>
    </location>
</feature>
<feature type="domain" description="C3H1-type" evidence="4">
    <location>
        <begin position="1"/>
        <end position="34"/>
    </location>
</feature>
<keyword evidence="1" id="KW-0862">Zinc</keyword>
<evidence type="ECO:0000256" key="3">
    <source>
        <dbReference type="SAM" id="MobiDB-lite"/>
    </source>
</evidence>
<feature type="compositionally biased region" description="Polar residues" evidence="3">
    <location>
        <begin position="135"/>
        <end position="157"/>
    </location>
</feature>
<feature type="compositionally biased region" description="Pro residues" evidence="3">
    <location>
        <begin position="229"/>
        <end position="243"/>
    </location>
</feature>
<evidence type="ECO:0000259" key="4">
    <source>
        <dbReference type="PROSITE" id="PS50103"/>
    </source>
</evidence>
<feature type="compositionally biased region" description="Polar residues" evidence="3">
    <location>
        <begin position="113"/>
        <end position="126"/>
    </location>
</feature>